<accession>A0A3M7E196</accession>
<organism evidence="2 3">
    <name type="scientific">Hortaea werneckii</name>
    <name type="common">Black yeast</name>
    <name type="synonym">Cladosporium werneckii</name>
    <dbReference type="NCBI Taxonomy" id="91943"/>
    <lineage>
        <taxon>Eukaryota</taxon>
        <taxon>Fungi</taxon>
        <taxon>Dikarya</taxon>
        <taxon>Ascomycota</taxon>
        <taxon>Pezizomycotina</taxon>
        <taxon>Dothideomycetes</taxon>
        <taxon>Dothideomycetidae</taxon>
        <taxon>Mycosphaerellales</taxon>
        <taxon>Teratosphaeriaceae</taxon>
        <taxon>Hortaea</taxon>
    </lineage>
</organism>
<feature type="compositionally biased region" description="Pro residues" evidence="1">
    <location>
        <begin position="625"/>
        <end position="638"/>
    </location>
</feature>
<dbReference type="EMBL" id="QWIQ01001080">
    <property type="protein sequence ID" value="RMY70469.1"/>
    <property type="molecule type" value="Genomic_DNA"/>
</dbReference>
<sequence length="823" mass="90293">MLWMTTTAGQHLPQIHPERPSLSTTADFFHLSSPPPAASSFAPPLRAARLLAAANNANRSPLLSPHPSPVHIHFPPASRATDAPDAAEKFLICQGADHSDIRHTIRRLSHAHLAQPAPAATSTGMDHSEEMLAEVDEPPDDLKRGLSWTQEHYSKAPPAMAPRRESLLTRQLHSETEHSDEDHMPHPPRALSTHSTWSTTSTADLTSDDGHSMPSPGMSPPLPPTEARNALPVTEKPLDKKLKIVGQEEAAASQEDTGSERSVEATLGRKRCIMFACKGKEEAKPKSPSPTSAAQSSESTNEKSDATEQPKRKCTIKFACPTKTTADKKPSEAGPVKRPVSPPPPQRKLPAKSPEHKVHRGSDSTVTHGSPKQLRKSPSMTQSTPSPNTTEASNIKRVPTLSRDSDEETGTEATRFHEFASSDDEPEEWVQEATCYRSRLTVTDTLMKENVIRKACEEVEEEAVAEEDDDDEDEDNDGEDQDDEQDDVDAEIDEEDSDDSDAGFHSDDEDGFAASDSDEDEEGSDYEWWRPGGSTAATSIEHLERLNLNAKTDDARLSSSVGSISSDQMSPSSSKKRRRRSPSNHTRTASIPIANRNNNDDLPDSTDFVCGTLDEDPPRRKSTRSPPPTVRYHSPPPTKRVTKHHSPPPPMKQRASNRSPPPPRKLFGGHSPKRARSPAPTAMMTSPPNTRRSSPSRGAAFAKKAEGLAARPDLTRTASLPRTGGFLLSRLHKKHSDDGVASDTTAHNNAHEIPKRGAIDIVKGLEKKRQRRKEKMWQKMCAKNAAKGEKTYKVKPGRGAERMREVGLELQRYRGKGEHILSV</sequence>
<feature type="region of interest" description="Disordered" evidence="1">
    <location>
        <begin position="280"/>
        <end position="431"/>
    </location>
</feature>
<feature type="compositionally biased region" description="Acidic residues" evidence="1">
    <location>
        <begin position="458"/>
        <end position="525"/>
    </location>
</feature>
<name>A0A3M7E196_HORWE</name>
<evidence type="ECO:0000313" key="3">
    <source>
        <dbReference type="Proteomes" id="UP000281468"/>
    </source>
</evidence>
<feature type="compositionally biased region" description="Polar residues" evidence="1">
    <location>
        <begin position="363"/>
        <end position="393"/>
    </location>
</feature>
<feature type="compositionally biased region" description="Polar residues" evidence="1">
    <location>
        <begin position="289"/>
        <end position="299"/>
    </location>
</feature>
<feature type="region of interest" description="Disordered" evidence="1">
    <location>
        <begin position="549"/>
        <end position="721"/>
    </location>
</feature>
<comment type="caution">
    <text evidence="2">The sequence shown here is derived from an EMBL/GenBank/DDBJ whole genome shotgun (WGS) entry which is preliminary data.</text>
</comment>
<gene>
    <name evidence="2" type="ORF">D0862_14747</name>
</gene>
<dbReference type="AlphaFoldDB" id="A0A3M7E196"/>
<feature type="compositionally biased region" description="Low complexity" evidence="1">
    <location>
        <begin position="685"/>
        <end position="710"/>
    </location>
</feature>
<feature type="compositionally biased region" description="Basic and acidic residues" evidence="1">
    <location>
        <begin position="353"/>
        <end position="362"/>
    </location>
</feature>
<feature type="compositionally biased region" description="Basic and acidic residues" evidence="1">
    <location>
        <begin position="300"/>
        <end position="311"/>
    </location>
</feature>
<feature type="compositionally biased region" description="Acidic residues" evidence="1">
    <location>
        <begin position="421"/>
        <end position="430"/>
    </location>
</feature>
<proteinExistence type="predicted"/>
<protein>
    <recommendedName>
        <fullName evidence="4">Extensin domain-containing protein</fullName>
    </recommendedName>
</protein>
<evidence type="ECO:0000313" key="2">
    <source>
        <dbReference type="EMBL" id="RMY70469.1"/>
    </source>
</evidence>
<feature type="region of interest" description="Disordered" evidence="1">
    <location>
        <begin position="173"/>
        <end position="229"/>
    </location>
</feature>
<dbReference type="Proteomes" id="UP000281468">
    <property type="component" value="Unassembled WGS sequence"/>
</dbReference>
<reference evidence="2 3" key="1">
    <citation type="journal article" date="2018" name="BMC Genomics">
        <title>Genomic evidence for intraspecific hybridization in a clonal and extremely halotolerant yeast.</title>
        <authorList>
            <person name="Gostincar C."/>
            <person name="Stajich J.E."/>
            <person name="Zupancic J."/>
            <person name="Zalar P."/>
            <person name="Gunde-Cimerman N."/>
        </authorList>
    </citation>
    <scope>NUCLEOTIDE SEQUENCE [LARGE SCALE GENOMIC DNA]</scope>
    <source>
        <strain evidence="2 3">EXF-171</strain>
    </source>
</reference>
<evidence type="ECO:0008006" key="4">
    <source>
        <dbReference type="Google" id="ProtNLM"/>
    </source>
</evidence>
<dbReference type="Pfam" id="PF10446">
    <property type="entry name" value="DUF2457"/>
    <property type="match status" value="2"/>
</dbReference>
<feature type="compositionally biased region" description="Low complexity" evidence="1">
    <location>
        <begin position="192"/>
        <end position="205"/>
    </location>
</feature>
<dbReference type="InterPro" id="IPR018853">
    <property type="entry name" value="DUF2457"/>
</dbReference>
<feature type="compositionally biased region" description="Basic and acidic residues" evidence="1">
    <location>
        <begin position="173"/>
        <end position="185"/>
    </location>
</feature>
<feature type="compositionally biased region" description="Low complexity" evidence="1">
    <location>
        <begin position="563"/>
        <end position="573"/>
    </location>
</feature>
<feature type="region of interest" description="Disordered" evidence="1">
    <location>
        <begin position="457"/>
        <end position="533"/>
    </location>
</feature>
<evidence type="ECO:0000256" key="1">
    <source>
        <dbReference type="SAM" id="MobiDB-lite"/>
    </source>
</evidence>